<evidence type="ECO:0000256" key="2">
    <source>
        <dbReference type="ARBA" id="ARBA00012554"/>
    </source>
</evidence>
<keyword evidence="3" id="KW-0963">Cytoplasm</keyword>
<evidence type="ECO:0000256" key="8">
    <source>
        <dbReference type="ARBA" id="ARBA00023186"/>
    </source>
</evidence>
<dbReference type="AlphaFoldDB" id="A0A060TEZ5"/>
<evidence type="ECO:0000256" key="5">
    <source>
        <dbReference type="ARBA" id="ARBA00022741"/>
    </source>
</evidence>
<dbReference type="GO" id="GO:0016887">
    <property type="term" value="F:ATP hydrolysis activity"/>
    <property type="evidence" value="ECO:0007669"/>
    <property type="project" value="InterPro"/>
</dbReference>
<keyword evidence="4" id="KW-0677">Repeat</keyword>
<dbReference type="PhylomeDB" id="A0A060TEZ5"/>
<dbReference type="InterPro" id="IPR003960">
    <property type="entry name" value="ATPase_AAA_CS"/>
</dbReference>
<dbReference type="InterPro" id="IPR027417">
    <property type="entry name" value="P-loop_NTPase"/>
</dbReference>
<dbReference type="SUPFAM" id="SSF52540">
    <property type="entry name" value="P-loop containing nucleoside triphosphate hydrolases"/>
    <property type="match status" value="2"/>
</dbReference>
<dbReference type="Pfam" id="PF17862">
    <property type="entry name" value="AAA_lid_3"/>
    <property type="match status" value="2"/>
</dbReference>
<organism evidence="12">
    <name type="scientific">Blastobotrys adeninivorans</name>
    <name type="common">Yeast</name>
    <name type="synonym">Arxula adeninivorans</name>
    <dbReference type="NCBI Taxonomy" id="409370"/>
    <lineage>
        <taxon>Eukaryota</taxon>
        <taxon>Fungi</taxon>
        <taxon>Dikarya</taxon>
        <taxon>Ascomycota</taxon>
        <taxon>Saccharomycotina</taxon>
        <taxon>Dipodascomycetes</taxon>
        <taxon>Dipodascales</taxon>
        <taxon>Trichomonascaceae</taxon>
        <taxon>Blastobotrys</taxon>
    </lineage>
</organism>
<dbReference type="SMART" id="SM00382">
    <property type="entry name" value="AAA"/>
    <property type="match status" value="2"/>
</dbReference>
<reference evidence="12" key="2">
    <citation type="submission" date="2014-06" db="EMBL/GenBank/DDBJ databases">
        <title>The complete genome of Blastobotrys (Arxula) adeninivorans LS3 - a yeast of biotechnological interest.</title>
        <authorList>
            <person name="Kunze G."/>
            <person name="Gaillardin C."/>
            <person name="Czernicka M."/>
            <person name="Durrens P."/>
            <person name="Martin T."/>
            <person name="Boer E."/>
            <person name="Gabaldon T."/>
            <person name="Cruz J."/>
            <person name="Talla E."/>
            <person name="Marck C."/>
            <person name="Goffeau A."/>
            <person name="Barbe V."/>
            <person name="Baret P."/>
            <person name="Baronian K."/>
            <person name="Beier S."/>
            <person name="Bleykasten C."/>
            <person name="Bode R."/>
            <person name="Casaregola S."/>
            <person name="Despons L."/>
            <person name="Fairhead C."/>
            <person name="Giersberg M."/>
            <person name="Gierski P."/>
            <person name="Hahnel U."/>
            <person name="Hartmann A."/>
            <person name="Jankowska D."/>
            <person name="Jubin C."/>
            <person name="Jung P."/>
            <person name="Lafontaine I."/>
            <person name="Leh-Louis V."/>
            <person name="Lemaire M."/>
            <person name="Marcet-Houben M."/>
            <person name="Mascher M."/>
            <person name="Morel G."/>
            <person name="Richard G.-F."/>
            <person name="Riechen J."/>
            <person name="Sacerdot C."/>
            <person name="Sarkar A."/>
            <person name="Savel G."/>
            <person name="Schacherer J."/>
            <person name="Sherman D."/>
            <person name="Straub M.-L."/>
            <person name="Stein N."/>
            <person name="Thierry A."/>
            <person name="Trautwein-Schult A."/>
            <person name="Westhof E."/>
            <person name="Worch S."/>
            <person name="Dujon B."/>
            <person name="Souciet J.-L."/>
            <person name="Wincker P."/>
            <person name="Scholz U."/>
            <person name="Neuveglise N."/>
        </authorList>
    </citation>
    <scope>NUCLEOTIDE SEQUENCE</scope>
    <source>
        <strain evidence="12">LS3</strain>
    </source>
</reference>
<dbReference type="InterPro" id="IPR050168">
    <property type="entry name" value="AAA_ATPase_domain"/>
</dbReference>
<keyword evidence="6 12" id="KW-0378">Hydrolase</keyword>
<dbReference type="Pfam" id="PF00004">
    <property type="entry name" value="AAA"/>
    <property type="match status" value="2"/>
</dbReference>
<sequence>MPPKANLNAPVKKKAGGTTGSSGAGANGTPGSPAPASSSVKPAQISASKSFIVRPSVSSKNLKAIMNVYMNLSEIRSIGLSAGEIVHLGKKGERGVVGVLTPTAGPIAVDTIEISNQLRQLGGFLLGDRVVVSKYSGRPSFAPSVTIGTDQEIEEKKIQKALESVGIVCAGLQFESDGVKLAIRQIGGDDLPDMASLSLDDDATTATNSKHATTATPYFFQASKTKLTITPGEMDIDNRGDLPDIVRYSSIGGLKKQIAMLRSKIELPLHQPSLFKRFNMSPDRGFLLHGPPGTGKTMLLRAVANETNAHVLTINGPSIVSKYLGETESALRDIFEEARSYQPAIIFIDEIDALVPKRDSDESGEAESRVVSTLLTLMDGMGASGRVVVIGATNRPNSIDPALRRPGRFGQEIEIGIPDVEGRLEILSIQLERIPHTLKEEEINNLAAKTHGYVGADIYAVCRDAVMRAVQRGLDKSMNEKDMFVDVQDFENALVDIRPSAMREIFLETPKVHWTDVGGQEPIKQTLKEMVEWPLSHPDTFLRLGVNAPRGILLYGPPGCSKTLIAKALATEAGLNFLAVKGPELFNKFVGESERAVREIFSKARAASPSIIFFDEIDALSTARGSAEAGGDRVLTSLLNEMDGIEALNGVIILAATNLPDTIDSALMRPGRLDRLVYVGPPDLDARRKILQIQFRRMSIGSDVDIEDLSVRTEGCSGAEVVSLCQEAGLLAMNESLDIDCVSKRHFEEALSKLKRAITKEMLEYFDEFSKSGR</sequence>
<name>A0A060TEZ5_BLAAD</name>
<dbReference type="CDD" id="cd19503">
    <property type="entry name" value="RecA-like_CDC48_NLV2_r1-like"/>
    <property type="match status" value="1"/>
</dbReference>
<feature type="region of interest" description="Disordered" evidence="10">
    <location>
        <begin position="1"/>
        <end position="40"/>
    </location>
</feature>
<proteinExistence type="inferred from homology"/>
<comment type="similarity">
    <text evidence="9">Belongs to the AAA ATPase family. AFG2 subfamily.</text>
</comment>
<dbReference type="CDD" id="cd19511">
    <property type="entry name" value="RecA-like_CDC48_r2-like"/>
    <property type="match status" value="1"/>
</dbReference>
<keyword evidence="5" id="KW-0547">Nucleotide-binding</keyword>
<feature type="compositionally biased region" description="Low complexity" evidence="10">
    <location>
        <begin position="29"/>
        <end position="39"/>
    </location>
</feature>
<evidence type="ECO:0000256" key="3">
    <source>
        <dbReference type="ARBA" id="ARBA00022490"/>
    </source>
</evidence>
<feature type="domain" description="AAA+ ATPase" evidence="11">
    <location>
        <begin position="282"/>
        <end position="419"/>
    </location>
</feature>
<dbReference type="PROSITE" id="PS00674">
    <property type="entry name" value="AAA"/>
    <property type="match status" value="2"/>
</dbReference>
<reference evidence="12" key="1">
    <citation type="submission" date="2014-02" db="EMBL/GenBank/DDBJ databases">
        <authorList>
            <person name="Genoscope - CEA"/>
        </authorList>
    </citation>
    <scope>NUCLEOTIDE SEQUENCE</scope>
    <source>
        <strain evidence="12">LS3</strain>
    </source>
</reference>
<dbReference type="InterPro" id="IPR003959">
    <property type="entry name" value="ATPase_AAA_core"/>
</dbReference>
<dbReference type="InterPro" id="IPR041569">
    <property type="entry name" value="AAA_lid_3"/>
</dbReference>
<dbReference type="FunFam" id="3.40.50.300:FF:000661">
    <property type="entry name" value="calmodulin-interacting protein 111 isoform X1"/>
    <property type="match status" value="1"/>
</dbReference>
<gene>
    <name evidence="12" type="ORF">GNLVRS02_ARAD1D11836g</name>
</gene>
<evidence type="ECO:0000256" key="9">
    <source>
        <dbReference type="ARBA" id="ARBA00061477"/>
    </source>
</evidence>
<keyword evidence="8" id="KW-0143">Chaperone</keyword>
<dbReference type="GO" id="GO:0005524">
    <property type="term" value="F:ATP binding"/>
    <property type="evidence" value="ECO:0007669"/>
    <property type="project" value="UniProtKB-KW"/>
</dbReference>
<evidence type="ECO:0000259" key="11">
    <source>
        <dbReference type="SMART" id="SM00382"/>
    </source>
</evidence>
<dbReference type="PANTHER" id="PTHR23077:SF27">
    <property type="entry name" value="ATPASE FAMILY GENE 2 PROTEIN HOMOLOG A"/>
    <property type="match status" value="1"/>
</dbReference>
<feature type="domain" description="AAA+ ATPase" evidence="11">
    <location>
        <begin position="548"/>
        <end position="683"/>
    </location>
</feature>
<dbReference type="FunFam" id="1.10.8.60:FF:000069">
    <property type="entry name" value="spermatogenesis-associated protein 5 isoform X1"/>
    <property type="match status" value="1"/>
</dbReference>
<evidence type="ECO:0000256" key="4">
    <source>
        <dbReference type="ARBA" id="ARBA00022737"/>
    </source>
</evidence>
<dbReference type="InterPro" id="IPR003593">
    <property type="entry name" value="AAA+_ATPase"/>
</dbReference>
<dbReference type="PANTHER" id="PTHR23077">
    <property type="entry name" value="AAA-FAMILY ATPASE"/>
    <property type="match status" value="1"/>
</dbReference>
<evidence type="ECO:0000313" key="12">
    <source>
        <dbReference type="EMBL" id="CDP37452.1"/>
    </source>
</evidence>
<evidence type="ECO:0000256" key="1">
    <source>
        <dbReference type="ARBA" id="ARBA00004496"/>
    </source>
</evidence>
<keyword evidence="7" id="KW-0067">ATP-binding</keyword>
<feature type="compositionally biased region" description="Gly residues" evidence="10">
    <location>
        <begin position="17"/>
        <end position="28"/>
    </location>
</feature>
<dbReference type="Gene3D" id="3.40.50.300">
    <property type="entry name" value="P-loop containing nucleotide triphosphate hydrolases"/>
    <property type="match status" value="2"/>
</dbReference>
<dbReference type="EC" id="3.6.4.10" evidence="2"/>
<protein>
    <recommendedName>
        <fullName evidence="2">non-chaperonin molecular chaperone ATPase</fullName>
        <ecNumber evidence="2">3.6.4.10</ecNumber>
    </recommendedName>
</protein>
<dbReference type="Gene3D" id="1.10.8.60">
    <property type="match status" value="2"/>
</dbReference>
<comment type="subcellular location">
    <subcellularLocation>
        <location evidence="1">Cytoplasm</location>
    </subcellularLocation>
</comment>
<accession>A0A060TEZ5</accession>
<dbReference type="FunFam" id="3.40.50.300:FF:000012">
    <property type="entry name" value="Transitional endoplasmic reticulum ATPase"/>
    <property type="match status" value="1"/>
</dbReference>
<dbReference type="EMBL" id="HG937694">
    <property type="protein sequence ID" value="CDP37452.1"/>
    <property type="molecule type" value="Genomic_DNA"/>
</dbReference>
<evidence type="ECO:0000256" key="10">
    <source>
        <dbReference type="SAM" id="MobiDB-lite"/>
    </source>
</evidence>
<evidence type="ECO:0000256" key="6">
    <source>
        <dbReference type="ARBA" id="ARBA00022801"/>
    </source>
</evidence>
<evidence type="ECO:0000256" key="7">
    <source>
        <dbReference type="ARBA" id="ARBA00022840"/>
    </source>
</evidence>
<dbReference type="GO" id="GO:0005737">
    <property type="term" value="C:cytoplasm"/>
    <property type="evidence" value="ECO:0007669"/>
    <property type="project" value="UniProtKB-SubCell"/>
</dbReference>